<dbReference type="OrthoDB" id="5720311at2"/>
<dbReference type="Gene3D" id="3.40.50.10540">
    <property type="entry name" value="Crotonobetainyl-coa:carnitine coa-transferase, domain 1"/>
    <property type="match status" value="1"/>
</dbReference>
<dbReference type="Pfam" id="PF02515">
    <property type="entry name" value="CoA_transf_3"/>
    <property type="match status" value="1"/>
</dbReference>
<dbReference type="STRING" id="1913578.LPB140_11170"/>
<reference evidence="1 2" key="1">
    <citation type="submission" date="2016-11" db="EMBL/GenBank/DDBJ databases">
        <title>Sphingorhabdus sp. LPB0140, isolated from marine environment.</title>
        <authorList>
            <person name="Kim E."/>
            <person name="Yi H."/>
        </authorList>
    </citation>
    <scope>NUCLEOTIDE SEQUENCE [LARGE SCALE GENOMIC DNA]</scope>
    <source>
        <strain evidence="1 2">LPB0140</strain>
    </source>
</reference>
<dbReference type="InterPro" id="IPR050509">
    <property type="entry name" value="CoA-transferase_III"/>
</dbReference>
<sequence length="392" mass="42406">MLPNDEIVDSRPLCGFRVVELAGIGPGPYAGQLLADMGADVIIIDRPLGKGAMPHGIDGRGKKSIALDLRRPEAVDIVLQLVSGSDILIEGLRPGVTERLGVGPDACFAVNPKLIYGRMTGWGQNGPWAQMAGHDINYISMTGALHAMGQDGQPPMPPLNLVGDFGGGSLFLVNGILAALLKAQKNGQGSVVDAAIVDGVNHMMSFIHGMAGLGAWVNKRQANLLDGAAPFYRCYMTHDNKFMAVGCIEPQFFAEMARLLNLDLADFGGQNDRSKWPAQHEKLAQIFASKSRDEWEEIFIPSDACVTPVLDYEESICHPANAQRETHKMGGAAPNGKMWQHPQSAPILYGQAAEINLEIAQNGRHSEEILRNLGFDDTKIEQLFATQIAYKN</sequence>
<dbReference type="EMBL" id="CP018154">
    <property type="protein sequence ID" value="APG63254.1"/>
    <property type="molecule type" value="Genomic_DNA"/>
</dbReference>
<proteinExistence type="predicted"/>
<name>A0A1L3JDP3_9SPHN</name>
<evidence type="ECO:0000313" key="2">
    <source>
        <dbReference type="Proteomes" id="UP000242561"/>
    </source>
</evidence>
<dbReference type="GO" id="GO:0003824">
    <property type="term" value="F:catalytic activity"/>
    <property type="evidence" value="ECO:0007669"/>
    <property type="project" value="InterPro"/>
</dbReference>
<keyword evidence="2" id="KW-1185">Reference proteome</keyword>
<dbReference type="AlphaFoldDB" id="A0A1L3JDP3"/>
<dbReference type="InterPro" id="IPR003673">
    <property type="entry name" value="CoA-Trfase_fam_III"/>
</dbReference>
<evidence type="ECO:0008006" key="3">
    <source>
        <dbReference type="Google" id="ProtNLM"/>
    </source>
</evidence>
<evidence type="ECO:0000313" key="1">
    <source>
        <dbReference type="EMBL" id="APG63254.1"/>
    </source>
</evidence>
<dbReference type="Proteomes" id="UP000242561">
    <property type="component" value="Chromosome"/>
</dbReference>
<gene>
    <name evidence="1" type="ORF">LPB140_11170</name>
</gene>
<organism evidence="1 2">
    <name type="scientific">Sphingorhabdus lutea</name>
    <dbReference type="NCBI Taxonomy" id="1913578"/>
    <lineage>
        <taxon>Bacteria</taxon>
        <taxon>Pseudomonadati</taxon>
        <taxon>Pseudomonadota</taxon>
        <taxon>Alphaproteobacteria</taxon>
        <taxon>Sphingomonadales</taxon>
        <taxon>Sphingomonadaceae</taxon>
        <taxon>Sphingorhabdus</taxon>
    </lineage>
</organism>
<dbReference type="Gene3D" id="3.30.1540.10">
    <property type="entry name" value="formyl-coa transferase, domain 3"/>
    <property type="match status" value="1"/>
</dbReference>
<dbReference type="PANTHER" id="PTHR48228:SF5">
    <property type="entry name" value="ALPHA-METHYLACYL-COA RACEMASE"/>
    <property type="match status" value="1"/>
</dbReference>
<protein>
    <recommendedName>
        <fullName evidence="3">CoA transferase</fullName>
    </recommendedName>
</protein>
<dbReference type="InterPro" id="IPR044855">
    <property type="entry name" value="CoA-Trfase_III_dom3_sf"/>
</dbReference>
<dbReference type="KEGG" id="sphl:LPB140_11170"/>
<accession>A0A1L3JDP3</accession>
<dbReference type="InterPro" id="IPR023606">
    <property type="entry name" value="CoA-Trfase_III_dom_1_sf"/>
</dbReference>
<dbReference type="SUPFAM" id="SSF89796">
    <property type="entry name" value="CoA-transferase family III (CaiB/BaiF)"/>
    <property type="match status" value="1"/>
</dbReference>
<dbReference type="PANTHER" id="PTHR48228">
    <property type="entry name" value="SUCCINYL-COA--D-CITRAMALATE COA-TRANSFERASE"/>
    <property type="match status" value="1"/>
</dbReference>